<dbReference type="RefSeq" id="WP_265766148.1">
    <property type="nucleotide sequence ID" value="NZ_JAGGJA010000006.1"/>
</dbReference>
<name>A0ABT3PN63_9BACT</name>
<keyword evidence="1" id="KW-0812">Transmembrane</keyword>
<reference evidence="2 3" key="1">
    <citation type="submission" date="2021-03" db="EMBL/GenBank/DDBJ databases">
        <title>Aliifodinibius sp. nov., a new bacterium isolated from saline soil.</title>
        <authorList>
            <person name="Galisteo C."/>
            <person name="De La Haba R."/>
            <person name="Sanchez-Porro C."/>
            <person name="Ventosa A."/>
        </authorList>
    </citation>
    <scope>NUCLEOTIDE SEQUENCE [LARGE SCALE GENOMIC DNA]</scope>
    <source>
        <strain evidence="2 3">1BSP15-2V2</strain>
    </source>
</reference>
<evidence type="ECO:0000256" key="1">
    <source>
        <dbReference type="SAM" id="Phobius"/>
    </source>
</evidence>
<dbReference type="EMBL" id="JAGGJA010000006">
    <property type="protein sequence ID" value="MCW9707375.1"/>
    <property type="molecule type" value="Genomic_DNA"/>
</dbReference>
<dbReference type="Proteomes" id="UP001207918">
    <property type="component" value="Unassembled WGS sequence"/>
</dbReference>
<feature type="transmembrane region" description="Helical" evidence="1">
    <location>
        <begin position="12"/>
        <end position="34"/>
    </location>
</feature>
<protein>
    <submittedName>
        <fullName evidence="2">AtpZ/AtpI family protein</fullName>
    </submittedName>
</protein>
<gene>
    <name evidence="2" type="ORF">J6I44_10940</name>
</gene>
<comment type="caution">
    <text evidence="2">The sequence shown here is derived from an EMBL/GenBank/DDBJ whole genome shotgun (WGS) entry which is preliminary data.</text>
</comment>
<evidence type="ECO:0000313" key="3">
    <source>
        <dbReference type="Proteomes" id="UP001207918"/>
    </source>
</evidence>
<sequence>MSQRKNISDYVEYLSLGVEIAAALLVPILIGYWLDQYFGLYPWLILTGCLVGIVNIFLLIFKLNERLNKD</sequence>
<keyword evidence="1" id="KW-0472">Membrane</keyword>
<proteinExistence type="predicted"/>
<dbReference type="Pfam" id="PF09527">
    <property type="entry name" value="ATPase_gene1"/>
    <property type="match status" value="1"/>
</dbReference>
<evidence type="ECO:0000313" key="2">
    <source>
        <dbReference type="EMBL" id="MCW9707375.1"/>
    </source>
</evidence>
<organism evidence="2 3">
    <name type="scientific">Fodinibius salsisoli</name>
    <dbReference type="NCBI Taxonomy" id="2820877"/>
    <lineage>
        <taxon>Bacteria</taxon>
        <taxon>Pseudomonadati</taxon>
        <taxon>Balneolota</taxon>
        <taxon>Balneolia</taxon>
        <taxon>Balneolales</taxon>
        <taxon>Balneolaceae</taxon>
        <taxon>Fodinibius</taxon>
    </lineage>
</organism>
<accession>A0ABT3PN63</accession>
<dbReference type="InterPro" id="IPR032820">
    <property type="entry name" value="ATPase_put"/>
</dbReference>
<keyword evidence="1" id="KW-1133">Transmembrane helix</keyword>
<keyword evidence="3" id="KW-1185">Reference proteome</keyword>
<feature type="transmembrane region" description="Helical" evidence="1">
    <location>
        <begin position="40"/>
        <end position="61"/>
    </location>
</feature>